<evidence type="ECO:0000313" key="2">
    <source>
        <dbReference type="Proteomes" id="UP000658225"/>
    </source>
</evidence>
<gene>
    <name evidence="1" type="ORF">H4683_003201</name>
</gene>
<organism evidence="1 2">
    <name type="scientific">Sporosarcina limicola</name>
    <dbReference type="NCBI Taxonomy" id="34101"/>
    <lineage>
        <taxon>Bacteria</taxon>
        <taxon>Bacillati</taxon>
        <taxon>Bacillota</taxon>
        <taxon>Bacilli</taxon>
        <taxon>Bacillales</taxon>
        <taxon>Caryophanaceae</taxon>
        <taxon>Sporosarcina</taxon>
    </lineage>
</organism>
<dbReference type="EMBL" id="JADBEL010000021">
    <property type="protein sequence ID" value="MBE1556080.1"/>
    <property type="molecule type" value="Genomic_DNA"/>
</dbReference>
<keyword evidence="2" id="KW-1185">Reference proteome</keyword>
<sequence>MDIRELYKKINQSMDDLDLVSARKYMEENLDLLNKNKLHLRSNARELLKFIVDNADAETEPLNRRDMITIYSINTFASKFDIRGLRFTIKNNMDLLMREDVKHYLNADAKALLKGMSAIQIED</sequence>
<dbReference type="RefSeq" id="WP_192599754.1">
    <property type="nucleotide sequence ID" value="NZ_JADBEL010000021.1"/>
</dbReference>
<name>A0A927RE84_9BACL</name>
<comment type="caution">
    <text evidence="1">The sequence shown here is derived from an EMBL/GenBank/DDBJ whole genome shotgun (WGS) entry which is preliminary data.</text>
</comment>
<accession>A0A927RE84</accession>
<evidence type="ECO:0000313" key="1">
    <source>
        <dbReference type="EMBL" id="MBE1556080.1"/>
    </source>
</evidence>
<dbReference type="Proteomes" id="UP000658225">
    <property type="component" value="Unassembled WGS sequence"/>
</dbReference>
<proteinExistence type="predicted"/>
<dbReference type="AlphaFoldDB" id="A0A927RE84"/>
<protein>
    <submittedName>
        <fullName evidence="1">Uncharacterized protein</fullName>
    </submittedName>
</protein>
<reference evidence="1" key="1">
    <citation type="submission" date="2020-10" db="EMBL/GenBank/DDBJ databases">
        <title>Genomic Encyclopedia of Type Strains, Phase IV (KMG-IV): sequencing the most valuable type-strain genomes for metagenomic binning, comparative biology and taxonomic classification.</title>
        <authorList>
            <person name="Goeker M."/>
        </authorList>
    </citation>
    <scope>NUCLEOTIDE SEQUENCE</scope>
    <source>
        <strain evidence="1">DSM 13886</strain>
    </source>
</reference>